<sequence>MIDLQSLPRGTTYTPRLISKGHDLESRFGGTDIRINRMGDRWALDVDVPAIKHADCGMALIADLNAGWAEGVSLAWPQPGLSIRGRSGAVLVEGGAQTGTTLSLKGGKTGFLIKKGQFVSVAVTITGGTRRYLYQSRADTRIAADGTADLPIWPMVRRSPADEDAVEILSPRIEGKLIGSGQEWTLGRLNSTGLRFTIQEFA</sequence>
<protein>
    <submittedName>
        <fullName evidence="1">Uncharacterized protein</fullName>
    </submittedName>
</protein>
<accession>A0ABT8SPB8</accession>
<dbReference type="RefSeq" id="WP_302110858.1">
    <property type="nucleotide sequence ID" value="NZ_JAUKTR010000006.1"/>
</dbReference>
<reference evidence="1" key="1">
    <citation type="submission" date="2023-07" db="EMBL/GenBank/DDBJ databases">
        <title>Brevundimonas soil sp. nov., isolated from the soil of chemical plant.</title>
        <authorList>
            <person name="Wu N."/>
        </authorList>
    </citation>
    <scope>NUCLEOTIDE SEQUENCE</scope>
    <source>
        <strain evidence="1">XZ-24</strain>
    </source>
</reference>
<dbReference type="Proteomes" id="UP001169063">
    <property type="component" value="Unassembled WGS sequence"/>
</dbReference>
<gene>
    <name evidence="1" type="ORF">Q0812_13410</name>
</gene>
<evidence type="ECO:0000313" key="2">
    <source>
        <dbReference type="Proteomes" id="UP001169063"/>
    </source>
</evidence>
<dbReference type="EMBL" id="JAUKTR010000006">
    <property type="protein sequence ID" value="MDO1560427.1"/>
    <property type="molecule type" value="Genomic_DNA"/>
</dbReference>
<comment type="caution">
    <text evidence="1">The sequence shown here is derived from an EMBL/GenBank/DDBJ whole genome shotgun (WGS) entry which is preliminary data.</text>
</comment>
<name>A0ABT8SPB8_9CAUL</name>
<keyword evidence="2" id="KW-1185">Reference proteome</keyword>
<organism evidence="1 2">
    <name type="scientific">Peiella sedimenti</name>
    <dbReference type="NCBI Taxonomy" id="3061083"/>
    <lineage>
        <taxon>Bacteria</taxon>
        <taxon>Pseudomonadati</taxon>
        <taxon>Pseudomonadota</taxon>
        <taxon>Alphaproteobacteria</taxon>
        <taxon>Caulobacterales</taxon>
        <taxon>Caulobacteraceae</taxon>
        <taxon>Peiella</taxon>
    </lineage>
</organism>
<evidence type="ECO:0000313" key="1">
    <source>
        <dbReference type="EMBL" id="MDO1560427.1"/>
    </source>
</evidence>
<proteinExistence type="predicted"/>